<feature type="transmembrane region" description="Helical" evidence="1">
    <location>
        <begin position="128"/>
        <end position="150"/>
    </location>
</feature>
<dbReference type="PANTHER" id="PTHR45138">
    <property type="entry name" value="REGULATORY COMPONENTS OF SENSORY TRANSDUCTION SYSTEM"/>
    <property type="match status" value="1"/>
</dbReference>
<dbReference type="Pfam" id="PF00990">
    <property type="entry name" value="GGDEF"/>
    <property type="match status" value="1"/>
</dbReference>
<dbReference type="PANTHER" id="PTHR45138:SF24">
    <property type="entry name" value="DIGUANYLATE CYCLASE DGCC-RELATED"/>
    <property type="match status" value="1"/>
</dbReference>
<dbReference type="Pfam" id="PF13185">
    <property type="entry name" value="GAF_2"/>
    <property type="match status" value="1"/>
</dbReference>
<dbReference type="RefSeq" id="WP_013810810.1">
    <property type="nucleotide sequence ID" value="NC_015565.1"/>
</dbReference>
<dbReference type="InterPro" id="IPR043128">
    <property type="entry name" value="Rev_trsase/Diguanyl_cyclase"/>
</dbReference>
<keyword evidence="1" id="KW-1133">Transmembrane helix</keyword>
<feature type="transmembrane region" description="Helical" evidence="1">
    <location>
        <begin position="72"/>
        <end position="94"/>
    </location>
</feature>
<dbReference type="eggNOG" id="COG2203">
    <property type="taxonomic scope" value="Bacteria"/>
</dbReference>
<dbReference type="InterPro" id="IPR029016">
    <property type="entry name" value="GAF-like_dom_sf"/>
</dbReference>
<dbReference type="SUPFAM" id="SSF55073">
    <property type="entry name" value="Nucleotide cyclase"/>
    <property type="match status" value="1"/>
</dbReference>
<dbReference type="InterPro" id="IPR000160">
    <property type="entry name" value="GGDEF_dom"/>
</dbReference>
<dbReference type="AlphaFoldDB" id="F6B516"/>
<evidence type="ECO:0000313" key="3">
    <source>
        <dbReference type="EMBL" id="AEF95388.1"/>
    </source>
</evidence>
<dbReference type="InterPro" id="IPR003018">
    <property type="entry name" value="GAF"/>
</dbReference>
<feature type="transmembrane region" description="Helical" evidence="1">
    <location>
        <begin position="39"/>
        <end position="60"/>
    </location>
</feature>
<dbReference type="eggNOG" id="COG3706">
    <property type="taxonomic scope" value="Bacteria"/>
</dbReference>
<keyword evidence="1" id="KW-0812">Transmembrane</keyword>
<dbReference type="SMART" id="SM00065">
    <property type="entry name" value="GAF"/>
    <property type="match status" value="1"/>
</dbReference>
<dbReference type="GO" id="GO:0005886">
    <property type="term" value="C:plasma membrane"/>
    <property type="evidence" value="ECO:0007669"/>
    <property type="project" value="TreeGrafter"/>
</dbReference>
<feature type="transmembrane region" description="Helical" evidence="1">
    <location>
        <begin position="191"/>
        <end position="209"/>
    </location>
</feature>
<dbReference type="KEGG" id="dca:Desca_2566"/>
<dbReference type="HOGENOM" id="CLU_032209_0_0_9"/>
<protein>
    <submittedName>
        <fullName evidence="3">Diguanylate cyclase</fullName>
    </submittedName>
</protein>
<dbReference type="SMART" id="SM00267">
    <property type="entry name" value="GGDEF"/>
    <property type="match status" value="1"/>
</dbReference>
<accession>F6B516</accession>
<dbReference type="STRING" id="868595.Desca_2566"/>
<keyword evidence="4" id="KW-1185">Reference proteome</keyword>
<dbReference type="SUPFAM" id="SSF55781">
    <property type="entry name" value="GAF domain-like"/>
    <property type="match status" value="1"/>
</dbReference>
<name>F6B516_DESCC</name>
<dbReference type="Gene3D" id="3.30.450.40">
    <property type="match status" value="1"/>
</dbReference>
<dbReference type="EMBL" id="CP002736">
    <property type="protein sequence ID" value="AEF95388.1"/>
    <property type="molecule type" value="Genomic_DNA"/>
</dbReference>
<evidence type="ECO:0000256" key="1">
    <source>
        <dbReference type="SAM" id="Phobius"/>
    </source>
</evidence>
<dbReference type="CDD" id="cd01949">
    <property type="entry name" value="GGDEF"/>
    <property type="match status" value="1"/>
</dbReference>
<feature type="domain" description="GGDEF" evidence="2">
    <location>
        <begin position="414"/>
        <end position="549"/>
    </location>
</feature>
<dbReference type="InterPro" id="IPR029787">
    <property type="entry name" value="Nucleotide_cyclase"/>
</dbReference>
<organism evidence="3 4">
    <name type="scientific">Desulfotomaculum nigrificans (strain DSM 14880 / VKM B-2319 / CO-1-SRB)</name>
    <name type="common">Desulfotomaculum carboxydivorans</name>
    <dbReference type="NCBI Taxonomy" id="868595"/>
    <lineage>
        <taxon>Bacteria</taxon>
        <taxon>Bacillati</taxon>
        <taxon>Bacillota</taxon>
        <taxon>Clostridia</taxon>
        <taxon>Eubacteriales</taxon>
        <taxon>Desulfotomaculaceae</taxon>
        <taxon>Desulfotomaculum</taxon>
    </lineage>
</organism>
<dbReference type="NCBIfam" id="TIGR00254">
    <property type="entry name" value="GGDEF"/>
    <property type="match status" value="1"/>
</dbReference>
<dbReference type="InterPro" id="IPR050469">
    <property type="entry name" value="Diguanylate_Cyclase"/>
</dbReference>
<dbReference type="GO" id="GO:0043709">
    <property type="term" value="P:cell adhesion involved in single-species biofilm formation"/>
    <property type="evidence" value="ECO:0007669"/>
    <property type="project" value="TreeGrafter"/>
</dbReference>
<keyword evidence="1" id="KW-0472">Membrane</keyword>
<gene>
    <name evidence="3" type="ordered locus">Desca_2566</name>
</gene>
<reference evidence="3 4" key="1">
    <citation type="submission" date="2011-05" db="EMBL/GenBank/DDBJ databases">
        <title>Complete sequence of Desulfotomaculum carboxydivorans CO-1-SRB.</title>
        <authorList>
            <consortium name="US DOE Joint Genome Institute"/>
            <person name="Lucas S."/>
            <person name="Han J."/>
            <person name="Lapidus A."/>
            <person name="Cheng J.-F."/>
            <person name="Goodwin L."/>
            <person name="Pitluck S."/>
            <person name="Peters L."/>
            <person name="Mikhailova N."/>
            <person name="Lu M."/>
            <person name="Han C."/>
            <person name="Tapia R."/>
            <person name="Land M."/>
            <person name="Hauser L."/>
            <person name="Kyrpides N."/>
            <person name="Ivanova N."/>
            <person name="Pagani I."/>
            <person name="Stams A."/>
            <person name="Plugge C."/>
            <person name="Muyzer G."/>
            <person name="Kuever J."/>
            <person name="Parshina S."/>
            <person name="Ivanova A."/>
            <person name="Nazina T."/>
            <person name="Woyke T."/>
        </authorList>
    </citation>
    <scope>NUCLEOTIDE SEQUENCE [LARGE SCALE GENOMIC DNA]</scope>
    <source>
        <strain evidence="4">DSM 14880 / VKM B-2319 / CO-1-SRB</strain>
    </source>
</reference>
<dbReference type="GO" id="GO:1902201">
    <property type="term" value="P:negative regulation of bacterial-type flagellum-dependent cell motility"/>
    <property type="evidence" value="ECO:0007669"/>
    <property type="project" value="TreeGrafter"/>
</dbReference>
<evidence type="ECO:0000313" key="4">
    <source>
        <dbReference type="Proteomes" id="UP000009226"/>
    </source>
</evidence>
<dbReference type="PROSITE" id="PS50887">
    <property type="entry name" value="GGDEF"/>
    <property type="match status" value="1"/>
</dbReference>
<evidence type="ECO:0000259" key="2">
    <source>
        <dbReference type="PROSITE" id="PS50887"/>
    </source>
</evidence>
<sequence>MKRQSGLFLLYKWTIILAGCWCLWQLFPRLNFDQSGSLVVFIILGILAEWLAVSLPHGYLSGGYVVVLAAQLSFGGAATAWVTGLICIVGQGIANRGNPLRATLFNGGRNVLATTAAAWSFELVSGPVIRIVTFTLVYFLANRVLLYLYLWPNRRESPDLLGGDSLRWDAYSYLLTTPYGVLMANQYSQSGLVWAMMLFIPVLAAQIMLQKYVQMALANRELTALFQVAGRLTMSGESAAVFDQILQEARRVVNYHSGAIFFWSQERQLFLPAAASGPLQAALSNMVLAPEDGLVDRAVTTREPVNIGDLRETGLSVPGPLNRFRSLLVVPLLARGEVTGVLVLGDKPPYAYAEQHLPLLRSIGGQAGMVLANDLLADKIQYMAATDRLTDLLNHRQFYRLVVKELGRAAASGEPVSLLLVDIDNLRLINGRYGHGTGDALIRMVGSVLRDVTGPADTLARYGGGELAVLAPGVDMAAALKLADQIRVEVRDRRLIPEGSEQRVMTTVSIGVATFPEDTSDPDQLFLGAEKAAARAKELGRDRAIAFRQLVKQRKQLL</sequence>
<dbReference type="Gene3D" id="3.30.70.270">
    <property type="match status" value="1"/>
</dbReference>
<dbReference type="Proteomes" id="UP000009226">
    <property type="component" value="Chromosome"/>
</dbReference>
<dbReference type="GO" id="GO:0052621">
    <property type="term" value="F:diguanylate cyclase activity"/>
    <property type="evidence" value="ECO:0007669"/>
    <property type="project" value="TreeGrafter"/>
</dbReference>
<proteinExistence type="predicted"/>
<feature type="transmembrane region" description="Helical" evidence="1">
    <location>
        <begin position="7"/>
        <end position="27"/>
    </location>
</feature>